<organism evidence="9 10">
    <name type="scientific">Cohnella nanjingensis</name>
    <dbReference type="NCBI Taxonomy" id="1387779"/>
    <lineage>
        <taxon>Bacteria</taxon>
        <taxon>Bacillati</taxon>
        <taxon>Bacillota</taxon>
        <taxon>Bacilli</taxon>
        <taxon>Bacillales</taxon>
        <taxon>Paenibacillaceae</taxon>
        <taxon>Cohnella</taxon>
    </lineage>
</organism>
<dbReference type="GO" id="GO:0055085">
    <property type="term" value="P:transmembrane transport"/>
    <property type="evidence" value="ECO:0007669"/>
    <property type="project" value="TreeGrafter"/>
</dbReference>
<name>A0A7X0RYM3_9BACL</name>
<dbReference type="Pfam" id="PF01594">
    <property type="entry name" value="AI-2E_transport"/>
    <property type="match status" value="1"/>
</dbReference>
<keyword evidence="4" id="KW-1003">Cell membrane</keyword>
<evidence type="ECO:0000313" key="9">
    <source>
        <dbReference type="EMBL" id="MBB6674494.1"/>
    </source>
</evidence>
<evidence type="ECO:0000256" key="2">
    <source>
        <dbReference type="ARBA" id="ARBA00009773"/>
    </source>
</evidence>
<sequence>MPQGKYFRIGYGIIVVLLIIFLASKVNFIFRPFLTVIETLLLPMLLSVIMYYLLRPVVNLLEKQRLNRPLAIGIVYLALAALIVFIIMLIGPIFKSQIDSLMANLPELVKLAEQQVAKLQQNEWAAKYLKDHQIDLTAKIPDLVNGVISNTGNAFNSIIGFVSNIVLLLSTVPFIAYYMLKTGNKVPEFIIRLVPDKHDEEARQIMLEMDNALSAYIQGKILVSLGLGILMLIGYLIIGLPYALLLAIVFTFLNVIPYVGVLIGAVPSVIVAFIDSPWKVVETIIVILIAQQIEDRLLSPQIMGKKLDIHPLTIIIVLLCVGSLFGLLGMFVAVPTYALLKVVVTHLYRIWRLRRIEIIE</sequence>
<evidence type="ECO:0000256" key="1">
    <source>
        <dbReference type="ARBA" id="ARBA00004651"/>
    </source>
</evidence>
<keyword evidence="3" id="KW-0813">Transport</keyword>
<dbReference type="AlphaFoldDB" id="A0A7X0RYM3"/>
<comment type="subcellular location">
    <subcellularLocation>
        <location evidence="1">Cell membrane</location>
        <topology evidence="1">Multi-pass membrane protein</topology>
    </subcellularLocation>
</comment>
<feature type="transmembrane region" description="Helical" evidence="8">
    <location>
        <begin position="158"/>
        <end position="180"/>
    </location>
</feature>
<dbReference type="InterPro" id="IPR002549">
    <property type="entry name" value="AI-2E-like"/>
</dbReference>
<feature type="transmembrane region" description="Helical" evidence="8">
    <location>
        <begin position="9"/>
        <end position="30"/>
    </location>
</feature>
<evidence type="ECO:0000256" key="4">
    <source>
        <dbReference type="ARBA" id="ARBA00022475"/>
    </source>
</evidence>
<protein>
    <submittedName>
        <fullName evidence="9">AI-2E family transporter</fullName>
    </submittedName>
</protein>
<dbReference type="PANTHER" id="PTHR21716">
    <property type="entry name" value="TRANSMEMBRANE PROTEIN"/>
    <property type="match status" value="1"/>
</dbReference>
<keyword evidence="6 8" id="KW-1133">Transmembrane helix</keyword>
<evidence type="ECO:0000256" key="6">
    <source>
        <dbReference type="ARBA" id="ARBA00022989"/>
    </source>
</evidence>
<evidence type="ECO:0000256" key="3">
    <source>
        <dbReference type="ARBA" id="ARBA00022448"/>
    </source>
</evidence>
<feature type="transmembrane region" description="Helical" evidence="8">
    <location>
        <begin position="36"/>
        <end position="54"/>
    </location>
</feature>
<evidence type="ECO:0000313" key="10">
    <source>
        <dbReference type="Proteomes" id="UP000547209"/>
    </source>
</evidence>
<dbReference type="EMBL" id="JACJVP010000047">
    <property type="protein sequence ID" value="MBB6674494.1"/>
    <property type="molecule type" value="Genomic_DNA"/>
</dbReference>
<gene>
    <name evidence="9" type="ORF">H7C19_27810</name>
</gene>
<comment type="caution">
    <text evidence="9">The sequence shown here is derived from an EMBL/GenBank/DDBJ whole genome shotgun (WGS) entry which is preliminary data.</text>
</comment>
<accession>A0A7X0RYM3</accession>
<dbReference type="GO" id="GO:0005886">
    <property type="term" value="C:plasma membrane"/>
    <property type="evidence" value="ECO:0007669"/>
    <property type="project" value="UniProtKB-SubCell"/>
</dbReference>
<feature type="transmembrane region" description="Helical" evidence="8">
    <location>
        <begin position="255"/>
        <end position="274"/>
    </location>
</feature>
<dbReference type="Proteomes" id="UP000547209">
    <property type="component" value="Unassembled WGS sequence"/>
</dbReference>
<dbReference type="RefSeq" id="WP_185672351.1">
    <property type="nucleotide sequence ID" value="NZ_JACJVP010000047.1"/>
</dbReference>
<feature type="transmembrane region" description="Helical" evidence="8">
    <location>
        <begin position="74"/>
        <end position="94"/>
    </location>
</feature>
<keyword evidence="7 8" id="KW-0472">Membrane</keyword>
<keyword evidence="10" id="KW-1185">Reference proteome</keyword>
<dbReference type="PANTHER" id="PTHR21716:SF53">
    <property type="entry name" value="PERMEASE PERM-RELATED"/>
    <property type="match status" value="1"/>
</dbReference>
<feature type="transmembrane region" description="Helical" evidence="8">
    <location>
        <begin position="312"/>
        <end position="334"/>
    </location>
</feature>
<evidence type="ECO:0000256" key="5">
    <source>
        <dbReference type="ARBA" id="ARBA00022692"/>
    </source>
</evidence>
<evidence type="ECO:0000256" key="7">
    <source>
        <dbReference type="ARBA" id="ARBA00023136"/>
    </source>
</evidence>
<proteinExistence type="inferred from homology"/>
<reference evidence="9 10" key="1">
    <citation type="submission" date="2020-08" db="EMBL/GenBank/DDBJ databases">
        <title>Cohnella phylogeny.</title>
        <authorList>
            <person name="Dunlap C."/>
        </authorList>
    </citation>
    <scope>NUCLEOTIDE SEQUENCE [LARGE SCALE GENOMIC DNA]</scope>
    <source>
        <strain evidence="9 10">DSM 28246</strain>
    </source>
</reference>
<comment type="similarity">
    <text evidence="2">Belongs to the autoinducer-2 exporter (AI-2E) (TC 2.A.86) family.</text>
</comment>
<evidence type="ECO:0000256" key="8">
    <source>
        <dbReference type="SAM" id="Phobius"/>
    </source>
</evidence>
<keyword evidence="5 8" id="KW-0812">Transmembrane</keyword>
<feature type="transmembrane region" description="Helical" evidence="8">
    <location>
        <begin position="221"/>
        <end position="249"/>
    </location>
</feature>